<gene>
    <name evidence="6" type="ORF">ABID44_003554</name>
</gene>
<keyword evidence="7" id="KW-1185">Reference proteome</keyword>
<sequence>MNIRFIETVICLAQLRSFRATAEQMGMTPAAISSRILAIENELGIRLFERDSKEVRITPDGEEFLSGALKIVEDYRSLVQTLAKTGGPQGRISLGVVPTVAANLLPRIIGKLKTDYPRLIVSVVTDNARRLLEMLDSSELDIILCVRNDANSGRREIPLWTLGMHWVAQTGVFPGGAKLGIQDLISQPIISYEKNTLNGQRIHDYLGDAAREECVIHYSNSLATTINLIEAGVGISVLPLIAVQEQLREGTLAALNVRPRFPSTDYHILWSQGSTSRIHKTVAEVACNAAKEIASEYSHDLVILPEYPF</sequence>
<dbReference type="InterPro" id="IPR000847">
    <property type="entry name" value="LysR_HTH_N"/>
</dbReference>
<dbReference type="InterPro" id="IPR036388">
    <property type="entry name" value="WH-like_DNA-bd_sf"/>
</dbReference>
<dbReference type="PROSITE" id="PS50931">
    <property type="entry name" value="HTH_LYSR"/>
    <property type="match status" value="1"/>
</dbReference>
<organism evidence="6 7">
    <name type="scientific">Aquamicrobium ahrensii</name>
    <dbReference type="NCBI Taxonomy" id="469551"/>
    <lineage>
        <taxon>Bacteria</taxon>
        <taxon>Pseudomonadati</taxon>
        <taxon>Pseudomonadota</taxon>
        <taxon>Alphaproteobacteria</taxon>
        <taxon>Hyphomicrobiales</taxon>
        <taxon>Phyllobacteriaceae</taxon>
        <taxon>Aquamicrobium</taxon>
    </lineage>
</organism>
<dbReference type="EMBL" id="JBEPMN010000020">
    <property type="protein sequence ID" value="MET3663199.1"/>
    <property type="molecule type" value="Genomic_DNA"/>
</dbReference>
<accession>A0ABV2KSZ8</accession>
<evidence type="ECO:0000256" key="4">
    <source>
        <dbReference type="ARBA" id="ARBA00023163"/>
    </source>
</evidence>
<dbReference type="SUPFAM" id="SSF53850">
    <property type="entry name" value="Periplasmic binding protein-like II"/>
    <property type="match status" value="1"/>
</dbReference>
<dbReference type="PANTHER" id="PTHR30126:SF77">
    <property type="entry name" value="TRANSCRIPTIONAL REGULATORY PROTEIN"/>
    <property type="match status" value="1"/>
</dbReference>
<evidence type="ECO:0000256" key="3">
    <source>
        <dbReference type="ARBA" id="ARBA00023125"/>
    </source>
</evidence>
<dbReference type="Proteomes" id="UP001549143">
    <property type="component" value="Unassembled WGS sequence"/>
</dbReference>
<feature type="domain" description="HTH lysR-type" evidence="5">
    <location>
        <begin position="1"/>
        <end position="58"/>
    </location>
</feature>
<evidence type="ECO:0000313" key="6">
    <source>
        <dbReference type="EMBL" id="MET3663199.1"/>
    </source>
</evidence>
<evidence type="ECO:0000259" key="5">
    <source>
        <dbReference type="PROSITE" id="PS50931"/>
    </source>
</evidence>
<dbReference type="GO" id="GO:0003677">
    <property type="term" value="F:DNA binding"/>
    <property type="evidence" value="ECO:0007669"/>
    <property type="project" value="UniProtKB-KW"/>
</dbReference>
<dbReference type="RefSeq" id="WP_354153002.1">
    <property type="nucleotide sequence ID" value="NZ_JBEPMN010000020.1"/>
</dbReference>
<dbReference type="InterPro" id="IPR005119">
    <property type="entry name" value="LysR_subst-bd"/>
</dbReference>
<dbReference type="Pfam" id="PF03466">
    <property type="entry name" value="LysR_substrate"/>
    <property type="match status" value="1"/>
</dbReference>
<comment type="caution">
    <text evidence="6">The sequence shown here is derived from an EMBL/GenBank/DDBJ whole genome shotgun (WGS) entry which is preliminary data.</text>
</comment>
<protein>
    <submittedName>
        <fullName evidence="6">DNA-binding transcriptional LysR family regulator</fullName>
    </submittedName>
</protein>
<dbReference type="CDD" id="cd05466">
    <property type="entry name" value="PBP2_LTTR_substrate"/>
    <property type="match status" value="1"/>
</dbReference>
<evidence type="ECO:0000256" key="2">
    <source>
        <dbReference type="ARBA" id="ARBA00023015"/>
    </source>
</evidence>
<keyword evidence="4" id="KW-0804">Transcription</keyword>
<reference evidence="6 7" key="1">
    <citation type="submission" date="2024-06" db="EMBL/GenBank/DDBJ databases">
        <title>Genomic Encyclopedia of Type Strains, Phase IV (KMG-IV): sequencing the most valuable type-strain genomes for metagenomic binning, comparative biology and taxonomic classification.</title>
        <authorList>
            <person name="Goeker M."/>
        </authorList>
    </citation>
    <scope>NUCLEOTIDE SEQUENCE [LARGE SCALE GENOMIC DNA]</scope>
    <source>
        <strain evidence="6 7">DSM 19730</strain>
    </source>
</reference>
<dbReference type="Pfam" id="PF00126">
    <property type="entry name" value="HTH_1"/>
    <property type="match status" value="1"/>
</dbReference>
<dbReference type="InterPro" id="IPR036390">
    <property type="entry name" value="WH_DNA-bd_sf"/>
</dbReference>
<evidence type="ECO:0000313" key="7">
    <source>
        <dbReference type="Proteomes" id="UP001549143"/>
    </source>
</evidence>
<comment type="similarity">
    <text evidence="1">Belongs to the LysR transcriptional regulatory family.</text>
</comment>
<name>A0ABV2KSZ8_9HYPH</name>
<dbReference type="PANTHER" id="PTHR30126">
    <property type="entry name" value="HTH-TYPE TRANSCRIPTIONAL REGULATOR"/>
    <property type="match status" value="1"/>
</dbReference>
<proteinExistence type="inferred from homology"/>
<keyword evidence="2" id="KW-0805">Transcription regulation</keyword>
<dbReference type="Gene3D" id="1.10.10.10">
    <property type="entry name" value="Winged helix-like DNA-binding domain superfamily/Winged helix DNA-binding domain"/>
    <property type="match status" value="1"/>
</dbReference>
<dbReference type="Gene3D" id="3.40.190.10">
    <property type="entry name" value="Periplasmic binding protein-like II"/>
    <property type="match status" value="2"/>
</dbReference>
<evidence type="ECO:0000256" key="1">
    <source>
        <dbReference type="ARBA" id="ARBA00009437"/>
    </source>
</evidence>
<dbReference type="SUPFAM" id="SSF46785">
    <property type="entry name" value="Winged helix' DNA-binding domain"/>
    <property type="match status" value="1"/>
</dbReference>
<keyword evidence="3 6" id="KW-0238">DNA-binding</keyword>